<protein>
    <submittedName>
        <fullName evidence="9">PspC domain-containing protein</fullName>
    </submittedName>
</protein>
<keyword evidence="3 7" id="KW-0812">Transmembrane</keyword>
<keyword evidence="2" id="KW-1003">Cell membrane</keyword>
<keyword evidence="10" id="KW-1185">Reference proteome</keyword>
<sequence>MTQNPGPAMAPTNDTSGLDRFFGWLRSMDLRRDGDDKWIAGVCSGIARRLGIDPIVVRAAVVLLVILGGLGFTIYLVAWAFIPNDKDEVVAERAVRGGDVLGIILLVVIALSLFGGLGFAGDNGGFVWFWWVLLPVGVVVWLVTRNRRPGQMRHAAGQAAQWTHQASDRVAAASVELGERAEQWSANRGSAPADTPAGPYAAPPSAGPAYGPPAQPPAPPASTAPGSPRTPPPPRPPRRRSAGFVGAVLVGGLALAAYGLTLWLHDNGNWAGSDETVALAVALGVVGIALVGLGLAGFRAGLTGFLAVLLALTTWAASVVPDLSFGGGVGDRVWRPTATDTTKSYRLGVGSGEVDLSNLPNDPTTPAQVKANVGIGEVKVRVPADLTVQVRSTVGVGDISQTRADRTFDTDPFTDTTSSTDSDRPNVSTVQTFGDGNPDVVVTAHVGIGQIVIGKE</sequence>
<feature type="transmembrane region" description="Helical" evidence="7">
    <location>
        <begin position="302"/>
        <end position="320"/>
    </location>
</feature>
<comment type="caution">
    <text evidence="9">The sequence shown here is derived from an EMBL/GenBank/DDBJ whole genome shotgun (WGS) entry which is preliminary data.</text>
</comment>
<evidence type="ECO:0000256" key="4">
    <source>
        <dbReference type="ARBA" id="ARBA00022989"/>
    </source>
</evidence>
<reference evidence="9 10" key="1">
    <citation type="submission" date="2020-04" db="EMBL/GenBank/DDBJ databases">
        <title>Knoellia sp. isolate from air conditioner.</title>
        <authorList>
            <person name="Chea S."/>
            <person name="Kim D.-U."/>
        </authorList>
    </citation>
    <scope>NUCLEOTIDE SEQUENCE [LARGE SCALE GENOMIC DNA]</scope>
    <source>
        <strain evidence="9 10">DB2414S</strain>
    </source>
</reference>
<evidence type="ECO:0000256" key="7">
    <source>
        <dbReference type="SAM" id="Phobius"/>
    </source>
</evidence>
<comment type="subcellular location">
    <subcellularLocation>
        <location evidence="1">Cell membrane</location>
        <topology evidence="1">Single-pass membrane protein</topology>
    </subcellularLocation>
</comment>
<name>A0A849HIU2_9MICO</name>
<dbReference type="InterPro" id="IPR052027">
    <property type="entry name" value="PspC"/>
</dbReference>
<evidence type="ECO:0000259" key="8">
    <source>
        <dbReference type="Pfam" id="PF04024"/>
    </source>
</evidence>
<evidence type="ECO:0000313" key="9">
    <source>
        <dbReference type="EMBL" id="NNM46573.1"/>
    </source>
</evidence>
<evidence type="ECO:0000256" key="5">
    <source>
        <dbReference type="ARBA" id="ARBA00023136"/>
    </source>
</evidence>
<evidence type="ECO:0000256" key="3">
    <source>
        <dbReference type="ARBA" id="ARBA00022692"/>
    </source>
</evidence>
<feature type="domain" description="Phage shock protein PspC N-terminal" evidence="8">
    <location>
        <begin position="30"/>
        <end position="84"/>
    </location>
</feature>
<proteinExistence type="predicted"/>
<feature type="transmembrane region" description="Helical" evidence="7">
    <location>
        <begin position="126"/>
        <end position="144"/>
    </location>
</feature>
<dbReference type="Proteomes" id="UP000588586">
    <property type="component" value="Unassembled WGS sequence"/>
</dbReference>
<evidence type="ECO:0000256" key="2">
    <source>
        <dbReference type="ARBA" id="ARBA00022475"/>
    </source>
</evidence>
<keyword evidence="5 7" id="KW-0472">Membrane</keyword>
<dbReference type="PANTHER" id="PTHR33885:SF3">
    <property type="entry name" value="PHAGE SHOCK PROTEIN C"/>
    <property type="match status" value="1"/>
</dbReference>
<feature type="region of interest" description="Disordered" evidence="6">
    <location>
        <begin position="403"/>
        <end position="427"/>
    </location>
</feature>
<feature type="transmembrane region" description="Helical" evidence="7">
    <location>
        <begin position="55"/>
        <end position="79"/>
    </location>
</feature>
<dbReference type="Pfam" id="PF04024">
    <property type="entry name" value="PspC"/>
    <property type="match status" value="1"/>
</dbReference>
<organism evidence="9 10">
    <name type="scientific">Knoellia koreensis</name>
    <dbReference type="NCBI Taxonomy" id="2730921"/>
    <lineage>
        <taxon>Bacteria</taxon>
        <taxon>Bacillati</taxon>
        <taxon>Actinomycetota</taxon>
        <taxon>Actinomycetes</taxon>
        <taxon>Micrococcales</taxon>
        <taxon>Intrasporangiaceae</taxon>
        <taxon>Knoellia</taxon>
    </lineage>
</organism>
<dbReference type="GO" id="GO:0005886">
    <property type="term" value="C:plasma membrane"/>
    <property type="evidence" value="ECO:0007669"/>
    <property type="project" value="UniProtKB-SubCell"/>
</dbReference>
<dbReference type="EMBL" id="JABEPQ010000002">
    <property type="protein sequence ID" value="NNM46573.1"/>
    <property type="molecule type" value="Genomic_DNA"/>
</dbReference>
<evidence type="ECO:0000256" key="6">
    <source>
        <dbReference type="SAM" id="MobiDB-lite"/>
    </source>
</evidence>
<keyword evidence="4 7" id="KW-1133">Transmembrane helix</keyword>
<dbReference type="RefSeq" id="WP_171243665.1">
    <property type="nucleotide sequence ID" value="NZ_JABEPQ010000002.1"/>
</dbReference>
<feature type="compositionally biased region" description="Pro residues" evidence="6">
    <location>
        <begin position="201"/>
        <end position="235"/>
    </location>
</feature>
<feature type="transmembrane region" description="Helical" evidence="7">
    <location>
        <begin position="242"/>
        <end position="264"/>
    </location>
</feature>
<dbReference type="PANTHER" id="PTHR33885">
    <property type="entry name" value="PHAGE SHOCK PROTEIN C"/>
    <property type="match status" value="1"/>
</dbReference>
<evidence type="ECO:0000256" key="1">
    <source>
        <dbReference type="ARBA" id="ARBA00004162"/>
    </source>
</evidence>
<accession>A0A849HIU2</accession>
<dbReference type="InterPro" id="IPR007168">
    <property type="entry name" value="Phageshock_PspC_N"/>
</dbReference>
<evidence type="ECO:0000313" key="10">
    <source>
        <dbReference type="Proteomes" id="UP000588586"/>
    </source>
</evidence>
<feature type="region of interest" description="Disordered" evidence="6">
    <location>
        <begin position="181"/>
        <end position="241"/>
    </location>
</feature>
<feature type="transmembrane region" description="Helical" evidence="7">
    <location>
        <begin position="100"/>
        <end position="120"/>
    </location>
</feature>
<feature type="transmembrane region" description="Helical" evidence="7">
    <location>
        <begin position="276"/>
        <end position="295"/>
    </location>
</feature>
<dbReference type="AlphaFoldDB" id="A0A849HIU2"/>
<feature type="compositionally biased region" description="Low complexity" evidence="6">
    <location>
        <begin position="410"/>
        <end position="420"/>
    </location>
</feature>
<gene>
    <name evidence="9" type="ORF">HJG52_11220</name>
</gene>